<keyword evidence="5 11" id="KW-0067">ATP-binding</keyword>
<dbReference type="Gene3D" id="3.40.50.300">
    <property type="entry name" value="P-loop containing nucleotide triphosphate hydrolases"/>
    <property type="match status" value="1"/>
</dbReference>
<protein>
    <submittedName>
        <fullName evidence="11">Atp-binding cassette transporter subfamily a abca</fullName>
    </submittedName>
</protein>
<dbReference type="Pfam" id="PF00005">
    <property type="entry name" value="ABC_tran"/>
    <property type="match status" value="1"/>
</dbReference>
<dbReference type="SMART" id="SM00382">
    <property type="entry name" value="AAA"/>
    <property type="match status" value="1"/>
</dbReference>
<evidence type="ECO:0000256" key="1">
    <source>
        <dbReference type="ARBA" id="ARBA00004141"/>
    </source>
</evidence>
<dbReference type="PROSITE" id="PS50893">
    <property type="entry name" value="ABC_TRANSPORTER_2"/>
    <property type="match status" value="1"/>
</dbReference>
<feature type="transmembrane region" description="Helical" evidence="9">
    <location>
        <begin position="335"/>
        <end position="361"/>
    </location>
</feature>
<dbReference type="InterPro" id="IPR027417">
    <property type="entry name" value="P-loop_NTPase"/>
</dbReference>
<dbReference type="AlphaFoldDB" id="A0AAV7ZAN3"/>
<dbReference type="GO" id="GO:0140359">
    <property type="term" value="F:ABC-type transporter activity"/>
    <property type="evidence" value="ECO:0007669"/>
    <property type="project" value="InterPro"/>
</dbReference>
<evidence type="ECO:0000256" key="3">
    <source>
        <dbReference type="ARBA" id="ARBA00022692"/>
    </source>
</evidence>
<dbReference type="FunFam" id="3.40.50.300:FF:000665">
    <property type="entry name" value="ABC transporter A family member 2"/>
    <property type="match status" value="1"/>
</dbReference>
<dbReference type="EMBL" id="JANTQA010000032">
    <property type="protein sequence ID" value="KAJ3438929.1"/>
    <property type="molecule type" value="Genomic_DNA"/>
</dbReference>
<dbReference type="InterPro" id="IPR003439">
    <property type="entry name" value="ABC_transporter-like_ATP-bd"/>
</dbReference>
<dbReference type="InterPro" id="IPR026082">
    <property type="entry name" value="ABCA"/>
</dbReference>
<sequence>MYSIHSSTEEPNSRSPSSSSSLLSSENKIETDSDNQETDFLLGEKITHRKDKLSFKSQFMALLKKNYKIQLRSKKTNACIYIFTIIFLVYVFGIGLLVSKYLDKTIPENINPPSYSYDILDNKVINYSDLQFNSNYTFKSGLGPLVEELTLFTSRINKYKYPFSPGINELKDKSMMDRFLFQKFTRGSNLTLDGALLFHNLVLSNKDPTINFTIYYNSTDTRNLFIEMYKQAQAKGLTLYIPTYVNTVMRTSFEYIWKQDQSKDQNNLTDIMIGLKKFPQIKKKEVIDLMSVEQPFAFNFILHMLFPVFMVAVVYEKEHLLVDMMEMMGLKMEIYWLINFIFDWLLYILQMIIFYITLLILKFRFITQNDFSTHFILFLLWGNCLIFMAFFVSKFFKKVKTAYIVGIFLVIILTFVLPTYYWNISAQRDTSKISIFLMKCIPSISFVQALITISNASAIGQSGAKLSNANLGIRNIGSSYLMISVETIVLFFLTFYFNGGNLWLKKLFSNLRKKNKNKKNSSNTLDHSINNDDLLNKKSKDVKREDIRVKNCKDTIRILKLNKIFKGKDGNPNVHALSNFSLGIPTGIIFGLLGPNGAGKTTLMSILSGLISQTSGKAEICGLPLNGNNLHQIHKLISICPQHNCLWGNQTGKETLSFFARLHGFKGKNLKKRVDKILKELNLYKDREKLINKYSGGMKRRISLGIALIVDSKVVFLDEPTTGMDPSSKRKVWNVIQNNKKKRAIILTTHSMEEADALSDRIGILARGQLKAIGHSQELKKRFGKGYKIVVQTSDTLKDLECHDFIMDLFPKAQLLNSLACNRQYEIPKKDVSLSKTFQIIENNKEKLGILDWGISQSTLEEVFLRITRESELDNF</sequence>
<evidence type="ECO:0000256" key="7">
    <source>
        <dbReference type="ARBA" id="ARBA00023136"/>
    </source>
</evidence>
<feature type="transmembrane region" description="Helical" evidence="9">
    <location>
        <begin position="480"/>
        <end position="504"/>
    </location>
</feature>
<evidence type="ECO:0000313" key="11">
    <source>
        <dbReference type="EMBL" id="KAJ3438929.1"/>
    </source>
</evidence>
<keyword evidence="6 9" id="KW-1133">Transmembrane helix</keyword>
<feature type="region of interest" description="Disordered" evidence="8">
    <location>
        <begin position="1"/>
        <end position="35"/>
    </location>
</feature>
<feature type="transmembrane region" description="Helical" evidence="9">
    <location>
        <begin position="80"/>
        <end position="98"/>
    </location>
</feature>
<dbReference type="InterPro" id="IPR017871">
    <property type="entry name" value="ABC_transporter-like_CS"/>
</dbReference>
<keyword evidence="3 9" id="KW-0812">Transmembrane</keyword>
<evidence type="ECO:0000256" key="4">
    <source>
        <dbReference type="ARBA" id="ARBA00022741"/>
    </source>
</evidence>
<dbReference type="Proteomes" id="UP001146793">
    <property type="component" value="Unassembled WGS sequence"/>
</dbReference>
<dbReference type="CDD" id="cd03263">
    <property type="entry name" value="ABC_subfamily_A"/>
    <property type="match status" value="1"/>
</dbReference>
<evidence type="ECO:0000256" key="6">
    <source>
        <dbReference type="ARBA" id="ARBA00022989"/>
    </source>
</evidence>
<gene>
    <name evidence="11" type="ORF">M0812_14944</name>
</gene>
<dbReference type="GO" id="GO:0005319">
    <property type="term" value="F:lipid transporter activity"/>
    <property type="evidence" value="ECO:0007669"/>
    <property type="project" value="TreeGrafter"/>
</dbReference>
<keyword evidence="2" id="KW-0813">Transport</keyword>
<comment type="caution">
    <text evidence="11">The sequence shown here is derived from an EMBL/GenBank/DDBJ whole genome shotgun (WGS) entry which is preliminary data.</text>
</comment>
<dbReference type="InterPro" id="IPR003593">
    <property type="entry name" value="AAA+_ATPase"/>
</dbReference>
<dbReference type="PROSITE" id="PS00211">
    <property type="entry name" value="ABC_TRANSPORTER_1"/>
    <property type="match status" value="1"/>
</dbReference>
<evidence type="ECO:0000256" key="2">
    <source>
        <dbReference type="ARBA" id="ARBA00022448"/>
    </source>
</evidence>
<dbReference type="InterPro" id="IPR013525">
    <property type="entry name" value="ABC2_TM"/>
</dbReference>
<evidence type="ECO:0000256" key="8">
    <source>
        <dbReference type="SAM" id="MobiDB-lite"/>
    </source>
</evidence>
<comment type="subcellular location">
    <subcellularLocation>
        <location evidence="1">Membrane</location>
        <topology evidence="1">Multi-pass membrane protein</topology>
    </subcellularLocation>
</comment>
<feature type="transmembrane region" description="Helical" evidence="9">
    <location>
        <begin position="436"/>
        <end position="460"/>
    </location>
</feature>
<feature type="domain" description="ABC transporter" evidence="10">
    <location>
        <begin position="559"/>
        <end position="792"/>
    </location>
</feature>
<dbReference type="SUPFAM" id="SSF52540">
    <property type="entry name" value="P-loop containing nucleoside triphosphate hydrolases"/>
    <property type="match status" value="1"/>
</dbReference>
<dbReference type="InterPro" id="IPR056264">
    <property type="entry name" value="R2_ABCA1-4-like"/>
</dbReference>
<evidence type="ECO:0000256" key="5">
    <source>
        <dbReference type="ARBA" id="ARBA00022840"/>
    </source>
</evidence>
<evidence type="ECO:0000313" key="12">
    <source>
        <dbReference type="Proteomes" id="UP001146793"/>
    </source>
</evidence>
<feature type="transmembrane region" description="Helical" evidence="9">
    <location>
        <begin position="373"/>
        <end position="396"/>
    </location>
</feature>
<evidence type="ECO:0000256" key="9">
    <source>
        <dbReference type="SAM" id="Phobius"/>
    </source>
</evidence>
<reference evidence="11" key="1">
    <citation type="submission" date="2022-08" db="EMBL/GenBank/DDBJ databases">
        <title>Novel sulphate-reducing endosymbionts in the free-living metamonad Anaeramoeba.</title>
        <authorList>
            <person name="Jerlstrom-Hultqvist J."/>
            <person name="Cepicka I."/>
            <person name="Gallot-Lavallee L."/>
            <person name="Salas-Leiva D."/>
            <person name="Curtis B.A."/>
            <person name="Zahonova K."/>
            <person name="Pipaliya S."/>
            <person name="Dacks J."/>
            <person name="Roger A.J."/>
        </authorList>
    </citation>
    <scope>NUCLEOTIDE SEQUENCE</scope>
    <source>
        <strain evidence="11">Busselton2</strain>
    </source>
</reference>
<evidence type="ECO:0000259" key="10">
    <source>
        <dbReference type="PROSITE" id="PS50893"/>
    </source>
</evidence>
<keyword evidence="7 9" id="KW-0472">Membrane</keyword>
<feature type="transmembrane region" description="Helical" evidence="9">
    <location>
        <begin position="402"/>
        <end position="424"/>
    </location>
</feature>
<dbReference type="Pfam" id="PF23321">
    <property type="entry name" value="R1_ABCA1"/>
    <property type="match status" value="1"/>
</dbReference>
<dbReference type="Pfam" id="PF12698">
    <property type="entry name" value="ABC2_membrane_3"/>
    <property type="match status" value="1"/>
</dbReference>
<organism evidence="11 12">
    <name type="scientific">Anaeramoeba flamelloides</name>
    <dbReference type="NCBI Taxonomy" id="1746091"/>
    <lineage>
        <taxon>Eukaryota</taxon>
        <taxon>Metamonada</taxon>
        <taxon>Anaeramoebidae</taxon>
        <taxon>Anaeramoeba</taxon>
    </lineage>
</organism>
<keyword evidence="4" id="KW-0547">Nucleotide-binding</keyword>
<accession>A0AAV7ZAN3</accession>
<dbReference type="GO" id="GO:0016020">
    <property type="term" value="C:membrane"/>
    <property type="evidence" value="ECO:0007669"/>
    <property type="project" value="UniProtKB-SubCell"/>
</dbReference>
<proteinExistence type="predicted"/>
<feature type="compositionally biased region" description="Low complexity" evidence="8">
    <location>
        <begin position="13"/>
        <end position="26"/>
    </location>
</feature>
<name>A0AAV7ZAN3_9EUKA</name>
<dbReference type="GO" id="GO:0005524">
    <property type="term" value="F:ATP binding"/>
    <property type="evidence" value="ECO:0007669"/>
    <property type="project" value="UniProtKB-KW"/>
</dbReference>
<feature type="transmembrane region" description="Helical" evidence="9">
    <location>
        <begin position="296"/>
        <end position="315"/>
    </location>
</feature>
<dbReference type="GO" id="GO:0016887">
    <property type="term" value="F:ATP hydrolysis activity"/>
    <property type="evidence" value="ECO:0007669"/>
    <property type="project" value="InterPro"/>
</dbReference>
<dbReference type="PANTHER" id="PTHR19229">
    <property type="entry name" value="ATP-BINDING CASSETTE TRANSPORTER SUBFAMILY A ABCA"/>
    <property type="match status" value="1"/>
</dbReference>